<feature type="coiled-coil region" evidence="1">
    <location>
        <begin position="179"/>
        <end position="216"/>
    </location>
</feature>
<accession>A0A927GYB6</accession>
<sequence length="255" mass="29906">MTTITYTGIHDIHAVVDYFMANDEMMVNNPVFAEASNVSILKQSLHSLLSRVEHEKDFHDLLNYKNLVFNQLVHYCDSIESIEGLKDDLHELLVHRIYTGSELKILAWIYKQSYGSDADMSNPEGSSPQGFLRYLKMNCKPEVTAHFIGLGMQQYIRTKYPEEQFYQNENTFAGCYNYITELVLEAEELEKLVKTVQEQQEELVWLRDELIASEEQLQKAPDDEELKQRQQKLIVDFMTERLEMEYLSQVIIRLF</sequence>
<dbReference type="RefSeq" id="WP_190926018.1">
    <property type="nucleotide sequence ID" value="NZ_JACXJA010000007.1"/>
</dbReference>
<dbReference type="Proteomes" id="UP000639396">
    <property type="component" value="Unassembled WGS sequence"/>
</dbReference>
<gene>
    <name evidence="2" type="ORF">IDH45_07055</name>
</gene>
<dbReference type="AlphaFoldDB" id="A0A927GYB6"/>
<evidence type="ECO:0000313" key="3">
    <source>
        <dbReference type="Proteomes" id="UP000639396"/>
    </source>
</evidence>
<evidence type="ECO:0000313" key="2">
    <source>
        <dbReference type="EMBL" id="MBD2861736.1"/>
    </source>
</evidence>
<protein>
    <submittedName>
        <fullName evidence="2">Uncharacterized protein</fullName>
    </submittedName>
</protein>
<reference evidence="2" key="1">
    <citation type="submission" date="2020-09" db="EMBL/GenBank/DDBJ databases">
        <title>A novel bacterium of genus Paenibacillus, isolated from South China Sea.</title>
        <authorList>
            <person name="Huang H."/>
            <person name="Mo K."/>
            <person name="Hu Y."/>
        </authorList>
    </citation>
    <scope>NUCLEOTIDE SEQUENCE</scope>
    <source>
        <strain evidence="2">IB182363</strain>
    </source>
</reference>
<keyword evidence="3" id="KW-1185">Reference proteome</keyword>
<comment type="caution">
    <text evidence="2">The sequence shown here is derived from an EMBL/GenBank/DDBJ whole genome shotgun (WGS) entry which is preliminary data.</text>
</comment>
<dbReference type="EMBL" id="JACXJA010000007">
    <property type="protein sequence ID" value="MBD2861736.1"/>
    <property type="molecule type" value="Genomic_DNA"/>
</dbReference>
<keyword evidence="1" id="KW-0175">Coiled coil</keyword>
<evidence type="ECO:0000256" key="1">
    <source>
        <dbReference type="SAM" id="Coils"/>
    </source>
</evidence>
<organism evidence="2 3">
    <name type="scientific">Paenibacillus oceani</name>
    <dbReference type="NCBI Taxonomy" id="2772510"/>
    <lineage>
        <taxon>Bacteria</taxon>
        <taxon>Bacillati</taxon>
        <taxon>Bacillota</taxon>
        <taxon>Bacilli</taxon>
        <taxon>Bacillales</taxon>
        <taxon>Paenibacillaceae</taxon>
        <taxon>Paenibacillus</taxon>
    </lineage>
</organism>
<proteinExistence type="predicted"/>
<name>A0A927GYB6_9BACL</name>